<dbReference type="GO" id="GO:0019005">
    <property type="term" value="C:SCF ubiquitin ligase complex"/>
    <property type="evidence" value="ECO:0007669"/>
    <property type="project" value="TreeGrafter"/>
</dbReference>
<accession>A0A6J1Q9J3</accession>
<evidence type="ECO:0000313" key="3">
    <source>
        <dbReference type="RefSeq" id="XP_024878924.1"/>
    </source>
</evidence>
<gene>
    <name evidence="3" type="primary">LOC112459156</name>
</gene>
<dbReference type="RefSeq" id="XP_024878924.1">
    <property type="nucleotide sequence ID" value="XM_025023156.1"/>
</dbReference>
<reference evidence="3" key="1">
    <citation type="submission" date="2025-08" db="UniProtKB">
        <authorList>
            <consortium name="RefSeq"/>
        </authorList>
    </citation>
    <scope>IDENTIFICATION</scope>
    <source>
        <tissue evidence="3">Whole body</tissue>
    </source>
</reference>
<dbReference type="Gene3D" id="1.20.1280.50">
    <property type="match status" value="1"/>
</dbReference>
<protein>
    <submittedName>
        <fullName evidence="3">F-box/LRR-repeat protein 4-like</fullName>
    </submittedName>
</protein>
<dbReference type="OrthoDB" id="2153609at2759"/>
<dbReference type="InterPro" id="IPR032675">
    <property type="entry name" value="LRR_dom_sf"/>
</dbReference>
<dbReference type="Gene3D" id="3.80.10.10">
    <property type="entry name" value="Ribonuclease Inhibitor"/>
    <property type="match status" value="1"/>
</dbReference>
<dbReference type="PROSITE" id="PS50181">
    <property type="entry name" value="FBOX"/>
    <property type="match status" value="1"/>
</dbReference>
<name>A0A6J1Q9J3_9HYME</name>
<sequence>RDNMTTHNKSSYCESCSRYPYVGRVSVGEEDSVDFTYQFVKKRFVAVDHRSLSIFHTAPDIIGPPKFQNYGQPFHLPIPFYDMKRIKDGTVSISPWQNKDFMRPIDGLIPSDDDTTSEKRFIDIEFHEAVYPIRVCMYEICNPGSVIQILAQDSNNHWIQLWDESSQIVLPKSRLFSPPLSHSCNFKTKMLKLVFKSSSQVSYTKLDAVMLIGTSELILSRNPNESLTNLLKRINSMYYPYYDDVHNLTTDSESAHLDIVHLQQNFPEYCICKSDIRRVSYKNNLKHKKVSQKVIPGYEQPLDQRYPRRILLKSNSNCAKRLKLSLDKSKELSRCSLSALPNEILLKILKNLDLTTLRCMSDVDKRFKNLTEDPELYTHLTGCNFDVNDFVNFLDNCGKRLTHLRLSALSLSGGIDLNPVLLKTSETCKNLKELDLSNSAIDDEGFSYLEGLNNLEHLDISNTGIRTERFCKILQNNQRMRQLSADSDSLNDAVLIELGNSCRDLEVICSLDACDFTSQGINALAKCKNLQKVDLEL</sequence>
<keyword evidence="2" id="KW-1185">Reference proteome</keyword>
<dbReference type="GO" id="GO:0031146">
    <property type="term" value="P:SCF-dependent proteasomal ubiquitin-dependent protein catabolic process"/>
    <property type="evidence" value="ECO:0007669"/>
    <property type="project" value="TreeGrafter"/>
</dbReference>
<dbReference type="PANTHER" id="PTHR13318">
    <property type="entry name" value="PARTNER OF PAIRED, ISOFORM B-RELATED"/>
    <property type="match status" value="1"/>
</dbReference>
<evidence type="ECO:0000259" key="1">
    <source>
        <dbReference type="PROSITE" id="PS50181"/>
    </source>
</evidence>
<feature type="domain" description="F-box" evidence="1">
    <location>
        <begin position="334"/>
        <end position="380"/>
    </location>
</feature>
<dbReference type="AlphaFoldDB" id="A0A6J1Q9J3"/>
<dbReference type="InterPro" id="IPR001810">
    <property type="entry name" value="F-box_dom"/>
</dbReference>
<dbReference type="GeneID" id="112459156"/>
<dbReference type="SUPFAM" id="SSF52047">
    <property type="entry name" value="RNI-like"/>
    <property type="match status" value="1"/>
</dbReference>
<proteinExistence type="predicted"/>
<feature type="non-terminal residue" evidence="3">
    <location>
        <position position="1"/>
    </location>
</feature>
<dbReference type="Proteomes" id="UP000504618">
    <property type="component" value="Unplaced"/>
</dbReference>
<dbReference type="Pfam" id="PF12937">
    <property type="entry name" value="F-box-like"/>
    <property type="match status" value="1"/>
</dbReference>
<organism evidence="2 3">
    <name type="scientific">Temnothorax curvispinosus</name>
    <dbReference type="NCBI Taxonomy" id="300111"/>
    <lineage>
        <taxon>Eukaryota</taxon>
        <taxon>Metazoa</taxon>
        <taxon>Ecdysozoa</taxon>
        <taxon>Arthropoda</taxon>
        <taxon>Hexapoda</taxon>
        <taxon>Insecta</taxon>
        <taxon>Pterygota</taxon>
        <taxon>Neoptera</taxon>
        <taxon>Endopterygota</taxon>
        <taxon>Hymenoptera</taxon>
        <taxon>Apocrita</taxon>
        <taxon>Aculeata</taxon>
        <taxon>Formicoidea</taxon>
        <taxon>Formicidae</taxon>
        <taxon>Myrmicinae</taxon>
        <taxon>Temnothorax</taxon>
    </lineage>
</organism>
<evidence type="ECO:0000313" key="2">
    <source>
        <dbReference type="Proteomes" id="UP000504618"/>
    </source>
</evidence>